<gene>
    <name evidence="1" type="ORF">APTSU1_001882000</name>
    <name evidence="2" type="ORF">APTSU1_001882100</name>
</gene>
<keyword evidence="3" id="KW-1185">Reference proteome</keyword>
<evidence type="ECO:0000313" key="2">
    <source>
        <dbReference type="EMBL" id="GAB1303522.1"/>
    </source>
</evidence>
<name>A0ABQ0FWS8_APOSI</name>
<dbReference type="EMBL" id="BAAFST010001070">
    <property type="protein sequence ID" value="GAB1303521.1"/>
    <property type="molecule type" value="Genomic_DNA"/>
</dbReference>
<comment type="caution">
    <text evidence="1">The sequence shown here is derived from an EMBL/GenBank/DDBJ whole genome shotgun (WGS) entry which is preliminary data.</text>
</comment>
<reference evidence="1 3" key="1">
    <citation type="submission" date="2024-08" db="EMBL/GenBank/DDBJ databases">
        <title>The draft genome of Apodemus speciosus.</title>
        <authorList>
            <person name="Nabeshima K."/>
            <person name="Suzuki S."/>
            <person name="Onuma M."/>
        </authorList>
    </citation>
    <scope>NUCLEOTIDE SEQUENCE [LARGE SCALE GENOMIC DNA]</scope>
    <source>
        <strain evidence="1">IB14-021</strain>
    </source>
</reference>
<dbReference type="Proteomes" id="UP001623349">
    <property type="component" value="Unassembled WGS sequence"/>
</dbReference>
<evidence type="ECO:0000313" key="3">
    <source>
        <dbReference type="Proteomes" id="UP001623349"/>
    </source>
</evidence>
<accession>A0ABQ0FWS8</accession>
<dbReference type="EMBL" id="BAAFST010001071">
    <property type="protein sequence ID" value="GAB1303522.1"/>
    <property type="molecule type" value="Genomic_DNA"/>
</dbReference>
<proteinExistence type="predicted"/>
<evidence type="ECO:0000313" key="1">
    <source>
        <dbReference type="EMBL" id="GAB1303521.1"/>
    </source>
</evidence>
<protein>
    <submittedName>
        <fullName evidence="1">Methyltransferase-like protein 22</fullName>
    </submittedName>
</protein>
<sequence>MAELRPRNNMGPAMDEVTFKSDTVLSDVHLYTPNQRRLMVRLNGMGQPALP</sequence>
<organism evidence="1 3">
    <name type="scientific">Apodemus speciosus</name>
    <name type="common">Large Japanese field mouse</name>
    <dbReference type="NCBI Taxonomy" id="105296"/>
    <lineage>
        <taxon>Eukaryota</taxon>
        <taxon>Metazoa</taxon>
        <taxon>Chordata</taxon>
        <taxon>Craniata</taxon>
        <taxon>Vertebrata</taxon>
        <taxon>Euteleostomi</taxon>
        <taxon>Mammalia</taxon>
        <taxon>Eutheria</taxon>
        <taxon>Euarchontoglires</taxon>
        <taxon>Glires</taxon>
        <taxon>Rodentia</taxon>
        <taxon>Myomorpha</taxon>
        <taxon>Muroidea</taxon>
        <taxon>Muridae</taxon>
        <taxon>Murinae</taxon>
        <taxon>Apodemus</taxon>
    </lineage>
</organism>